<dbReference type="SMART" id="SM00248">
    <property type="entry name" value="ANK"/>
    <property type="match status" value="3"/>
</dbReference>
<dbReference type="OrthoDB" id="3553461at2759"/>
<keyword evidence="1" id="KW-0677">Repeat</keyword>
<comment type="caution">
    <text evidence="4">The sequence shown here is derived from an EMBL/GenBank/DDBJ whole genome shotgun (WGS) entry which is preliminary data.</text>
</comment>
<dbReference type="PROSITE" id="PS50297">
    <property type="entry name" value="ANK_REP_REGION"/>
    <property type="match status" value="1"/>
</dbReference>
<evidence type="ECO:0000313" key="4">
    <source>
        <dbReference type="EMBL" id="TVY80660.1"/>
    </source>
</evidence>
<dbReference type="AlphaFoldDB" id="A0A8T9CA44"/>
<keyword evidence="5" id="KW-1185">Reference proteome</keyword>
<dbReference type="PROSITE" id="PS50088">
    <property type="entry name" value="ANK_REPEAT"/>
    <property type="match status" value="2"/>
</dbReference>
<name>A0A8T9CA44_9HELO</name>
<reference evidence="4 5" key="1">
    <citation type="submission" date="2018-05" db="EMBL/GenBank/DDBJ databases">
        <title>Genome sequencing and assembly of the regulated plant pathogen Lachnellula willkommii and related sister species for the development of diagnostic species identification markers.</title>
        <authorList>
            <person name="Giroux E."/>
            <person name="Bilodeau G."/>
        </authorList>
    </citation>
    <scope>NUCLEOTIDE SEQUENCE [LARGE SCALE GENOMIC DNA]</scope>
    <source>
        <strain evidence="4 5">CBS 268.59</strain>
    </source>
</reference>
<evidence type="ECO:0000256" key="1">
    <source>
        <dbReference type="ARBA" id="ARBA00022737"/>
    </source>
</evidence>
<dbReference type="EMBL" id="QGMK01000636">
    <property type="protein sequence ID" value="TVY80660.1"/>
    <property type="molecule type" value="Genomic_DNA"/>
</dbReference>
<dbReference type="PANTHER" id="PTHR24173">
    <property type="entry name" value="ANKYRIN REPEAT CONTAINING"/>
    <property type="match status" value="1"/>
</dbReference>
<evidence type="ECO:0000313" key="5">
    <source>
        <dbReference type="Proteomes" id="UP000469558"/>
    </source>
</evidence>
<gene>
    <name evidence="4" type="primary">FPV244</name>
    <name evidence="4" type="ORF">LSUE1_G007087</name>
</gene>
<accession>A0A8T9CA44</accession>
<organism evidence="4 5">
    <name type="scientific">Lachnellula suecica</name>
    <dbReference type="NCBI Taxonomy" id="602035"/>
    <lineage>
        <taxon>Eukaryota</taxon>
        <taxon>Fungi</taxon>
        <taxon>Dikarya</taxon>
        <taxon>Ascomycota</taxon>
        <taxon>Pezizomycotina</taxon>
        <taxon>Leotiomycetes</taxon>
        <taxon>Helotiales</taxon>
        <taxon>Lachnaceae</taxon>
        <taxon>Lachnellula</taxon>
    </lineage>
</organism>
<dbReference type="Proteomes" id="UP000469558">
    <property type="component" value="Unassembled WGS sequence"/>
</dbReference>
<dbReference type="InterPro" id="IPR002110">
    <property type="entry name" value="Ankyrin_rpt"/>
</dbReference>
<dbReference type="Pfam" id="PF12796">
    <property type="entry name" value="Ank_2"/>
    <property type="match status" value="1"/>
</dbReference>
<proteinExistence type="predicted"/>
<evidence type="ECO:0000256" key="2">
    <source>
        <dbReference type="ARBA" id="ARBA00023043"/>
    </source>
</evidence>
<feature type="repeat" description="ANK" evidence="3">
    <location>
        <begin position="280"/>
        <end position="313"/>
    </location>
</feature>
<evidence type="ECO:0000256" key="3">
    <source>
        <dbReference type="PROSITE-ProRule" id="PRU00023"/>
    </source>
</evidence>
<protein>
    <submittedName>
        <fullName evidence="4">Putative ankyrin repeat protein</fullName>
    </submittedName>
</protein>
<sequence>MNCAKWIGEGPHLHLLEILLDLGLDPTLIDSPHKKDWPEPSSPDWFAEDIAPDPFFIEYQTMLLKDNQGFANNSPLYEAILLGSLESVNKRILRSDKDETNFLGQRPLHLAISNVTHLTALIDAGHDVDATDSYGITPLMYAAAVNQEECLIALLDAGADPQIQDTRYKRTFIKYAAIRGHWNLIFKALRWIETVAGKEIAESWTQYATIMYHVVDPDYLEQREVKFRQLLAMCGSVDFTFNDPDKELEDNTLLHFARSVEDVDALFEHEFTKINHANSSGQHALMKIMSKQCRPDVIRRLLDAGADIDLKDNFHHTTIYYVLDKLQNSDANTRVELIFIAETDVCVLAHLTDALPPQYFNIMFVRAATLQEPLFGHLSGSVSS</sequence>
<dbReference type="Gene3D" id="1.25.40.20">
    <property type="entry name" value="Ankyrin repeat-containing domain"/>
    <property type="match status" value="2"/>
</dbReference>
<feature type="repeat" description="ANK" evidence="3">
    <location>
        <begin position="134"/>
        <end position="166"/>
    </location>
</feature>
<keyword evidence="2 3" id="KW-0040">ANK repeat</keyword>
<dbReference type="InterPro" id="IPR036770">
    <property type="entry name" value="Ankyrin_rpt-contain_sf"/>
</dbReference>
<dbReference type="PANTHER" id="PTHR24173:SF74">
    <property type="entry name" value="ANKYRIN REPEAT DOMAIN-CONTAINING PROTEIN 16"/>
    <property type="match status" value="1"/>
</dbReference>
<dbReference type="SUPFAM" id="SSF48403">
    <property type="entry name" value="Ankyrin repeat"/>
    <property type="match status" value="1"/>
</dbReference>